<feature type="domain" description="AMP-binding enzyme C-terminal" evidence="4">
    <location>
        <begin position="419"/>
        <end position="495"/>
    </location>
</feature>
<proteinExistence type="inferred from homology"/>
<evidence type="ECO:0000256" key="2">
    <source>
        <dbReference type="ARBA" id="ARBA00022598"/>
    </source>
</evidence>
<comment type="similarity">
    <text evidence="1">Belongs to the ATP-dependent AMP-binding enzyme family.</text>
</comment>
<evidence type="ECO:0000256" key="1">
    <source>
        <dbReference type="ARBA" id="ARBA00006432"/>
    </source>
</evidence>
<keyword evidence="6" id="KW-1185">Reference proteome</keyword>
<gene>
    <name evidence="5" type="ORF">GCM10009798_33890</name>
</gene>
<dbReference type="GO" id="GO:0016874">
    <property type="term" value="F:ligase activity"/>
    <property type="evidence" value="ECO:0007669"/>
    <property type="project" value="UniProtKB-KW"/>
</dbReference>
<comment type="caution">
    <text evidence="5">The sequence shown here is derived from an EMBL/GenBank/DDBJ whole genome shotgun (WGS) entry which is preliminary data.</text>
</comment>
<feature type="domain" description="AMP-dependent synthetase/ligase" evidence="3">
    <location>
        <begin position="25"/>
        <end position="368"/>
    </location>
</feature>
<dbReference type="Gene3D" id="3.30.300.30">
    <property type="match status" value="1"/>
</dbReference>
<evidence type="ECO:0000313" key="5">
    <source>
        <dbReference type="EMBL" id="GAA1970370.1"/>
    </source>
</evidence>
<dbReference type="InterPro" id="IPR000873">
    <property type="entry name" value="AMP-dep_synth/lig_dom"/>
</dbReference>
<dbReference type="PROSITE" id="PS00455">
    <property type="entry name" value="AMP_BINDING"/>
    <property type="match status" value="1"/>
</dbReference>
<reference evidence="5 6" key="1">
    <citation type="journal article" date="2019" name="Int. J. Syst. Evol. Microbiol.">
        <title>The Global Catalogue of Microorganisms (GCM) 10K type strain sequencing project: providing services to taxonomists for standard genome sequencing and annotation.</title>
        <authorList>
            <consortium name="The Broad Institute Genomics Platform"/>
            <consortium name="The Broad Institute Genome Sequencing Center for Infectious Disease"/>
            <person name="Wu L."/>
            <person name="Ma J."/>
        </authorList>
    </citation>
    <scope>NUCLEOTIDE SEQUENCE [LARGE SCALE GENOMIC DNA]</scope>
    <source>
        <strain evidence="5 6">JCM 15309</strain>
    </source>
</reference>
<sequence>MIRAVPEAVVAPLPANGFANTRDLLEAAARLYGDRDAYVEADGSRISFAQWAGRARSVAGLFADRGVGKGDVVALMLPSGIDYAICYAAAAMLGAITTGLNLRLGPREVMGILTSVSPALVVRDADADLPQAPDGLPVLARSELALEPTGPLPRVDVDRADPVAIIFTSGTTGLPKGAWFDGDNLAAFARSAGVMSAPFDRRLTATPFPHAGYMAKLWDQLVWGITQVATPTPWSASAMYEVMRNERITVCGGVPTQWAKLLDDPRVGRASLPALRVGIVATAPAPPELVERTVERLGVPLVVRYAMTESPTISGTEPADPPEVLFRTVGRPQPGMSVRVTDEDGRPLTTGVIGRVRVKGDCVMRGYWEEPELTRDAFDSDGYLISGDLGCFTPAGDLVLVGRAGDLYIRGGFNVHPLEVENVLVEHPKVRTAAVVGQPAPVIGEIGVAFVVPADPALPPTLEDLRRWTRERLADYKAPDRLVLVDEIPLTAMQKTDRNSLREYLGRSPASKD</sequence>
<name>A0ABN2RJT6_9ACTN</name>
<dbReference type="InterPro" id="IPR025110">
    <property type="entry name" value="AMP-bd_C"/>
</dbReference>
<dbReference type="InterPro" id="IPR020845">
    <property type="entry name" value="AMP-binding_CS"/>
</dbReference>
<dbReference type="RefSeq" id="WP_344046825.1">
    <property type="nucleotide sequence ID" value="NZ_BAAAPB010000004.1"/>
</dbReference>
<dbReference type="EMBL" id="BAAAPB010000004">
    <property type="protein sequence ID" value="GAA1970370.1"/>
    <property type="molecule type" value="Genomic_DNA"/>
</dbReference>
<dbReference type="Pfam" id="PF13193">
    <property type="entry name" value="AMP-binding_C"/>
    <property type="match status" value="1"/>
</dbReference>
<dbReference type="PANTHER" id="PTHR43201">
    <property type="entry name" value="ACYL-COA SYNTHETASE"/>
    <property type="match status" value="1"/>
</dbReference>
<protein>
    <submittedName>
        <fullName evidence="5">FadD3 family acyl-CoA ligase</fullName>
    </submittedName>
</protein>
<dbReference type="Pfam" id="PF00501">
    <property type="entry name" value="AMP-binding"/>
    <property type="match status" value="1"/>
</dbReference>
<evidence type="ECO:0000259" key="4">
    <source>
        <dbReference type="Pfam" id="PF13193"/>
    </source>
</evidence>
<dbReference type="PANTHER" id="PTHR43201:SF5">
    <property type="entry name" value="MEDIUM-CHAIN ACYL-COA LIGASE ACSF2, MITOCHONDRIAL"/>
    <property type="match status" value="1"/>
</dbReference>
<organism evidence="5 6">
    <name type="scientific">Nocardioides panacihumi</name>
    <dbReference type="NCBI Taxonomy" id="400774"/>
    <lineage>
        <taxon>Bacteria</taxon>
        <taxon>Bacillati</taxon>
        <taxon>Actinomycetota</taxon>
        <taxon>Actinomycetes</taxon>
        <taxon>Propionibacteriales</taxon>
        <taxon>Nocardioidaceae</taxon>
        <taxon>Nocardioides</taxon>
    </lineage>
</organism>
<dbReference type="InterPro" id="IPR042099">
    <property type="entry name" value="ANL_N_sf"/>
</dbReference>
<dbReference type="Proteomes" id="UP001500571">
    <property type="component" value="Unassembled WGS sequence"/>
</dbReference>
<dbReference type="Gene3D" id="3.40.50.12780">
    <property type="entry name" value="N-terminal domain of ligase-like"/>
    <property type="match status" value="1"/>
</dbReference>
<dbReference type="InterPro" id="IPR045851">
    <property type="entry name" value="AMP-bd_C_sf"/>
</dbReference>
<evidence type="ECO:0000259" key="3">
    <source>
        <dbReference type="Pfam" id="PF00501"/>
    </source>
</evidence>
<dbReference type="SUPFAM" id="SSF56801">
    <property type="entry name" value="Acetyl-CoA synthetase-like"/>
    <property type="match status" value="1"/>
</dbReference>
<keyword evidence="2 5" id="KW-0436">Ligase</keyword>
<evidence type="ECO:0000313" key="6">
    <source>
        <dbReference type="Proteomes" id="UP001500571"/>
    </source>
</evidence>
<accession>A0ABN2RJT6</accession>